<gene>
    <name evidence="1" type="ORF">PsorP6_017606</name>
</gene>
<organism evidence="1 2">
    <name type="scientific">Peronosclerospora sorghi</name>
    <dbReference type="NCBI Taxonomy" id="230839"/>
    <lineage>
        <taxon>Eukaryota</taxon>
        <taxon>Sar</taxon>
        <taxon>Stramenopiles</taxon>
        <taxon>Oomycota</taxon>
        <taxon>Peronosporomycetes</taxon>
        <taxon>Peronosporales</taxon>
        <taxon>Peronosporaceae</taxon>
        <taxon>Peronosclerospora</taxon>
    </lineage>
</organism>
<evidence type="ECO:0000313" key="1">
    <source>
        <dbReference type="EMBL" id="KAI9919465.1"/>
    </source>
</evidence>
<dbReference type="Proteomes" id="UP001163321">
    <property type="component" value="Chromosome 11"/>
</dbReference>
<name>A0ACC0WKR0_9STRA</name>
<comment type="caution">
    <text evidence="1">The sequence shown here is derived from an EMBL/GenBank/DDBJ whole genome shotgun (WGS) entry which is preliminary data.</text>
</comment>
<proteinExistence type="predicted"/>
<reference evidence="1 2" key="1">
    <citation type="journal article" date="2022" name="bioRxiv">
        <title>The genome of the oomycete Peronosclerospora sorghi, a cosmopolitan pathogen of maize and sorghum, is inflated with dispersed pseudogenes.</title>
        <authorList>
            <person name="Fletcher K."/>
            <person name="Martin F."/>
            <person name="Isakeit T."/>
            <person name="Cavanaugh K."/>
            <person name="Magill C."/>
            <person name="Michelmore R."/>
        </authorList>
    </citation>
    <scope>NUCLEOTIDE SEQUENCE [LARGE SCALE GENOMIC DNA]</scope>
    <source>
        <strain evidence="1">P6</strain>
    </source>
</reference>
<protein>
    <submittedName>
        <fullName evidence="1">Uncharacterized protein</fullName>
    </submittedName>
</protein>
<dbReference type="EMBL" id="CM047590">
    <property type="protein sequence ID" value="KAI9919465.1"/>
    <property type="molecule type" value="Genomic_DNA"/>
</dbReference>
<evidence type="ECO:0000313" key="2">
    <source>
        <dbReference type="Proteomes" id="UP001163321"/>
    </source>
</evidence>
<sequence length="111" mass="12000">MLQKECETADAVAGDTRKSVCSDAESLKDECAGDQDSPLTQEKEKTEQETEQETEQKTVLTRAAHCLYDAAEKVTSGISLSSIGEKVVTFINQNVVQPARDSASSDNEDGE</sequence>
<keyword evidence="2" id="KW-1185">Reference proteome</keyword>
<accession>A0ACC0WKR0</accession>